<name>A0A1U7IP45_9CYAN</name>
<evidence type="ECO:0000313" key="2">
    <source>
        <dbReference type="EMBL" id="OKH39053.1"/>
    </source>
</evidence>
<dbReference type="RefSeq" id="WP_073592915.1">
    <property type="nucleotide sequence ID" value="NZ_MRCE01000006.1"/>
</dbReference>
<feature type="signal peptide" evidence="1">
    <location>
        <begin position="1"/>
        <end position="23"/>
    </location>
</feature>
<protein>
    <submittedName>
        <fullName evidence="2">Zn-dependent hydrolase</fullName>
    </submittedName>
</protein>
<sequence>MKRRKLLRYTGASLLTAFGTAWASGWQATQAQTGGSLSIRWLGHTCFLFTSGNQRVLVNPFRTIGCTAGYRLPKVEADLVLISSQLFDEGAVEGLPGNPKILYEPGVYQFNGVQYQGIRTNHDTVGGRRFGTNVAWRWTQGGINILHLGGAAAPIELEQKILMGKPDLLMVPVGGGQKAYNPTQAMDAIKSLNPKLVIPTHYRTQAADSNSCDIVGLDEFLKLSNGSGMPVRNINSDSVTISTADLPANGSTVKVLSYQFNSARLDPKRSS</sequence>
<dbReference type="AlphaFoldDB" id="A0A1U7IP45"/>
<organism evidence="2 3">
    <name type="scientific">[Phormidium ambiguum] IAM M-71</name>
    <dbReference type="NCBI Taxonomy" id="454136"/>
    <lineage>
        <taxon>Bacteria</taxon>
        <taxon>Bacillati</taxon>
        <taxon>Cyanobacteriota</taxon>
        <taxon>Cyanophyceae</taxon>
        <taxon>Oscillatoriophycideae</taxon>
        <taxon>Aerosakkonematales</taxon>
        <taxon>Aerosakkonemataceae</taxon>
        <taxon>Floridanema</taxon>
    </lineage>
</organism>
<dbReference type="SUPFAM" id="SSF56281">
    <property type="entry name" value="Metallo-hydrolase/oxidoreductase"/>
    <property type="match status" value="1"/>
</dbReference>
<keyword evidence="2" id="KW-0378">Hydrolase</keyword>
<evidence type="ECO:0000313" key="3">
    <source>
        <dbReference type="Proteomes" id="UP000185860"/>
    </source>
</evidence>
<dbReference type="GO" id="GO:0016787">
    <property type="term" value="F:hydrolase activity"/>
    <property type="evidence" value="ECO:0007669"/>
    <property type="project" value="UniProtKB-KW"/>
</dbReference>
<keyword evidence="1" id="KW-0732">Signal</keyword>
<dbReference type="InterPro" id="IPR036866">
    <property type="entry name" value="RibonucZ/Hydroxyglut_hydro"/>
</dbReference>
<evidence type="ECO:0000256" key="1">
    <source>
        <dbReference type="SAM" id="SignalP"/>
    </source>
</evidence>
<proteinExistence type="predicted"/>
<dbReference type="OrthoDB" id="9789133at2"/>
<dbReference type="Proteomes" id="UP000185860">
    <property type="component" value="Unassembled WGS sequence"/>
</dbReference>
<dbReference type="PANTHER" id="PTHR39189:SF1">
    <property type="entry name" value="UPF0173 METAL-DEPENDENT HYDROLASE YTKL"/>
    <property type="match status" value="1"/>
</dbReference>
<dbReference type="PANTHER" id="PTHR39189">
    <property type="entry name" value="UPF0173 METAL-DEPENDENT HYDROLASE YTKL"/>
    <property type="match status" value="1"/>
</dbReference>
<dbReference type="Pfam" id="PF13483">
    <property type="entry name" value="Lactamase_B_3"/>
    <property type="match status" value="1"/>
</dbReference>
<accession>A0A1U7IP45</accession>
<gene>
    <name evidence="2" type="ORF">NIES2119_07945</name>
</gene>
<reference evidence="2 3" key="1">
    <citation type="submission" date="2016-11" db="EMBL/GenBank/DDBJ databases">
        <title>Draft Genome Sequences of Nine Cyanobacterial Strains from Diverse Habitats.</title>
        <authorList>
            <person name="Zhu T."/>
            <person name="Hou S."/>
            <person name="Lu X."/>
            <person name="Hess W.R."/>
        </authorList>
    </citation>
    <scope>NUCLEOTIDE SEQUENCE [LARGE SCALE GENOMIC DNA]</scope>
    <source>
        <strain evidence="2 3">IAM M-71</strain>
    </source>
</reference>
<dbReference type="Gene3D" id="3.60.15.10">
    <property type="entry name" value="Ribonuclease Z/Hydroxyacylglutathione hydrolase-like"/>
    <property type="match status" value="1"/>
</dbReference>
<dbReference type="STRING" id="454136.NIES2119_07945"/>
<feature type="chain" id="PRO_5012527370" evidence="1">
    <location>
        <begin position="24"/>
        <end position="271"/>
    </location>
</feature>
<comment type="caution">
    <text evidence="2">The sequence shown here is derived from an EMBL/GenBank/DDBJ whole genome shotgun (WGS) entry which is preliminary data.</text>
</comment>
<dbReference type="EMBL" id="MRCE01000006">
    <property type="protein sequence ID" value="OKH39053.1"/>
    <property type="molecule type" value="Genomic_DNA"/>
</dbReference>